<dbReference type="STRING" id="1123510.GCA_000620025_00800"/>
<dbReference type="KEGG" id="zpl:ZBT109_2093"/>
<comment type="similarity">
    <text evidence="1">Belongs to the iron-containing alcohol dehydrogenase family.</text>
</comment>
<feature type="binding site" evidence="5">
    <location>
        <position position="133"/>
    </location>
    <ligand>
        <name>NAD(+)</name>
        <dbReference type="ChEBI" id="CHEBI:57540"/>
    </ligand>
</feature>
<proteinExistence type="inferred from homology"/>
<dbReference type="AlphaFoldDB" id="A0A348HGT5"/>
<evidence type="ECO:0000259" key="6">
    <source>
        <dbReference type="Pfam" id="PF00465"/>
    </source>
</evidence>
<protein>
    <submittedName>
        <fullName evidence="7">Glycerol dehydrogenase</fullName>
    </submittedName>
</protein>
<dbReference type="EMBL" id="AP018933">
    <property type="protein sequence ID" value="BBG30837.1"/>
    <property type="molecule type" value="Genomic_DNA"/>
</dbReference>
<dbReference type="OrthoDB" id="5198708at2"/>
<dbReference type="PANTHER" id="PTHR43616">
    <property type="entry name" value="GLYCEROL DEHYDROGENASE"/>
    <property type="match status" value="1"/>
</dbReference>
<sequence>MNTQTLIIPATIIRGPSALDSVGNICRTLGRRALVIGGHRARAAVREKLEAQLAEHGITLVGDEWFGGDSTRTQIDRLKALAETQDADVLIGVGGGKALDTVKATAAEAGLPLITIPTIAATCAAITPLTVTYTEEGLFLDLYNLPKAPDAVIIDSQLLATAPLRWLAAGLGDTLAKWYEFRALGKSEEATAIAASSVASSRICYDMIRLYGGEACAGVREQRNTPALEQVLDAIFTFAGLTSIMASGAHACAAHGIYAGFTACDKTRHFGHGLLVGFGNLCLLALEGRSDDEIIEAIHIARDCSVPLTLDEIEPTLTPEELDVIIAAALTSHDMGHMPFKVTADDLKSAFKRVAGLAASVS</sequence>
<dbReference type="PANTHER" id="PTHR43616:SF3">
    <property type="entry name" value="HYDROXYCARBOXYLATE DEHYDROGENASE A"/>
    <property type="match status" value="1"/>
</dbReference>
<dbReference type="Pfam" id="PF00465">
    <property type="entry name" value="Fe-ADH"/>
    <property type="match status" value="1"/>
</dbReference>
<dbReference type="InterPro" id="IPR001670">
    <property type="entry name" value="ADH_Fe/GldA"/>
</dbReference>
<keyword evidence="2 4" id="KW-0479">Metal-binding</keyword>
<reference evidence="7 8" key="1">
    <citation type="submission" date="2018-09" db="EMBL/GenBank/DDBJ databases">
        <title>Zymobacter palmae IAM14233 (=T109) whole genome analysis.</title>
        <authorList>
            <person name="Yanase H."/>
        </authorList>
    </citation>
    <scope>NUCLEOTIDE SEQUENCE [LARGE SCALE GENOMIC DNA]</scope>
    <source>
        <strain evidence="7 8">IAM14233</strain>
    </source>
</reference>
<keyword evidence="3" id="KW-0560">Oxidoreductase</keyword>
<dbReference type="InterPro" id="IPR018211">
    <property type="entry name" value="ADH_Fe_CS"/>
</dbReference>
<dbReference type="GO" id="GO:0046872">
    <property type="term" value="F:metal ion binding"/>
    <property type="evidence" value="ECO:0007669"/>
    <property type="project" value="UniProtKB-KW"/>
</dbReference>
<dbReference type="SUPFAM" id="SSF56796">
    <property type="entry name" value="Dehydroquinate synthase-like"/>
    <property type="match status" value="1"/>
</dbReference>
<keyword evidence="5" id="KW-0520">NAD</keyword>
<evidence type="ECO:0000256" key="5">
    <source>
        <dbReference type="PIRSR" id="PIRSR000112-3"/>
    </source>
</evidence>
<dbReference type="InterPro" id="IPR016205">
    <property type="entry name" value="Glycerol_DH"/>
</dbReference>
<dbReference type="PIRSF" id="PIRSF000112">
    <property type="entry name" value="Glycerol_dehydrogenase"/>
    <property type="match status" value="1"/>
</dbReference>
<evidence type="ECO:0000313" key="7">
    <source>
        <dbReference type="EMBL" id="BBG30837.1"/>
    </source>
</evidence>
<dbReference type="RefSeq" id="WP_027705920.1">
    <property type="nucleotide sequence ID" value="NZ_AP018933.1"/>
</dbReference>
<dbReference type="CDD" id="cd08550">
    <property type="entry name" value="GlyDH-like"/>
    <property type="match status" value="1"/>
</dbReference>
<feature type="binding site" evidence="5">
    <location>
        <position position="129"/>
    </location>
    <ligand>
        <name>NAD(+)</name>
        <dbReference type="ChEBI" id="CHEBI:57540"/>
    </ligand>
</feature>
<evidence type="ECO:0000256" key="4">
    <source>
        <dbReference type="PIRSR" id="PIRSR000112-1"/>
    </source>
</evidence>
<gene>
    <name evidence="7" type="ORF">ZBT109_2093</name>
</gene>
<evidence type="ECO:0000256" key="3">
    <source>
        <dbReference type="ARBA" id="ARBA00023002"/>
    </source>
</evidence>
<keyword evidence="4" id="KW-0862">Zinc</keyword>
<feature type="domain" description="Alcohol dehydrogenase iron-type/glycerol dehydrogenase GldA" evidence="6">
    <location>
        <begin position="9"/>
        <end position="155"/>
    </location>
</feature>
<feature type="binding site" evidence="4">
    <location>
        <position position="173"/>
    </location>
    <ligand>
        <name>glycerol</name>
        <dbReference type="ChEBI" id="CHEBI:17754"/>
    </ligand>
</feature>
<dbReference type="Proteomes" id="UP000267342">
    <property type="component" value="Chromosome"/>
</dbReference>
<evidence type="ECO:0000313" key="8">
    <source>
        <dbReference type="Proteomes" id="UP000267342"/>
    </source>
</evidence>
<dbReference type="PROSITE" id="PS00913">
    <property type="entry name" value="ADH_IRON_1"/>
    <property type="match status" value="1"/>
</dbReference>
<accession>A0A348HGT5</accession>
<keyword evidence="8" id="KW-1185">Reference proteome</keyword>
<dbReference type="Gene3D" id="1.20.1090.10">
    <property type="entry name" value="Dehydroquinate synthase-like - alpha domain"/>
    <property type="match status" value="1"/>
</dbReference>
<organism evidence="7 8">
    <name type="scientific">Zymobacter palmae</name>
    <dbReference type="NCBI Taxonomy" id="33074"/>
    <lineage>
        <taxon>Bacteria</taxon>
        <taxon>Pseudomonadati</taxon>
        <taxon>Pseudomonadota</taxon>
        <taxon>Gammaproteobacteria</taxon>
        <taxon>Oceanospirillales</taxon>
        <taxon>Halomonadaceae</taxon>
        <taxon>Zymobacter group</taxon>
        <taxon>Zymobacter</taxon>
    </lineage>
</organism>
<feature type="binding site" evidence="4">
    <location>
        <position position="272"/>
    </location>
    <ligand>
        <name>glycerol</name>
        <dbReference type="ChEBI" id="CHEBI:17754"/>
    </ligand>
</feature>
<dbReference type="Gene3D" id="3.40.50.1970">
    <property type="match status" value="1"/>
</dbReference>
<evidence type="ECO:0000256" key="1">
    <source>
        <dbReference type="ARBA" id="ARBA00007358"/>
    </source>
</evidence>
<name>A0A348HGT5_9GAMM</name>
<feature type="binding site" evidence="4">
    <location>
        <position position="255"/>
    </location>
    <ligand>
        <name>glycerol</name>
        <dbReference type="ChEBI" id="CHEBI:17754"/>
    </ligand>
</feature>
<evidence type="ECO:0000256" key="2">
    <source>
        <dbReference type="ARBA" id="ARBA00022723"/>
    </source>
</evidence>
<comment type="cofactor">
    <cofactor evidence="4">
        <name>Zn(2+)</name>
        <dbReference type="ChEBI" id="CHEBI:29105"/>
    </cofactor>
    <text evidence="4">Binds 1 zinc ion per subunit.</text>
</comment>
<feature type="binding site" evidence="5">
    <location>
        <position position="127"/>
    </location>
    <ligand>
        <name>NAD(+)</name>
        <dbReference type="ChEBI" id="CHEBI:57540"/>
    </ligand>
</feature>
<dbReference type="GO" id="GO:0016614">
    <property type="term" value="F:oxidoreductase activity, acting on CH-OH group of donors"/>
    <property type="evidence" value="ECO:0007669"/>
    <property type="project" value="InterPro"/>
</dbReference>
<feature type="binding site" evidence="5">
    <location>
        <begin position="96"/>
        <end position="100"/>
    </location>
    <ligand>
        <name>NAD(+)</name>
        <dbReference type="ChEBI" id="CHEBI:57540"/>
    </ligand>
</feature>